<dbReference type="Pfam" id="PF00753">
    <property type="entry name" value="Lactamase_B"/>
    <property type="match status" value="1"/>
</dbReference>
<dbReference type="PANTHER" id="PTHR23131">
    <property type="entry name" value="ENDORIBONUCLEASE LACTB2"/>
    <property type="match status" value="1"/>
</dbReference>
<dbReference type="SUPFAM" id="SSF56281">
    <property type="entry name" value="Metallo-hydrolase/oxidoreductase"/>
    <property type="match status" value="1"/>
</dbReference>
<dbReference type="InterPro" id="IPR036388">
    <property type="entry name" value="WH-like_DNA-bd_sf"/>
</dbReference>
<dbReference type="Gene3D" id="3.60.15.10">
    <property type="entry name" value="Ribonuclease Z/Hydroxyacylglutathione hydrolase-like"/>
    <property type="match status" value="1"/>
</dbReference>
<dbReference type="RefSeq" id="WP_092682474.1">
    <property type="nucleotide sequence ID" value="NZ_FNMZ01000004.1"/>
</dbReference>
<dbReference type="InterPro" id="IPR001279">
    <property type="entry name" value="Metallo-B-lactamas"/>
</dbReference>
<organism evidence="2 3">
    <name type="scientific">Albimonas donghaensis</name>
    <dbReference type="NCBI Taxonomy" id="356660"/>
    <lineage>
        <taxon>Bacteria</taxon>
        <taxon>Pseudomonadati</taxon>
        <taxon>Pseudomonadota</taxon>
        <taxon>Alphaproteobacteria</taxon>
        <taxon>Rhodobacterales</taxon>
        <taxon>Paracoccaceae</taxon>
        <taxon>Albimonas</taxon>
    </lineage>
</organism>
<evidence type="ECO:0000313" key="2">
    <source>
        <dbReference type="EMBL" id="SDX29427.1"/>
    </source>
</evidence>
<gene>
    <name evidence="2" type="ORF">SAMN05444336_104201</name>
</gene>
<dbReference type="Pfam" id="PF21221">
    <property type="entry name" value="B_lactamase-like_C"/>
    <property type="match status" value="1"/>
</dbReference>
<dbReference type="EMBL" id="FNMZ01000004">
    <property type="protein sequence ID" value="SDX29427.1"/>
    <property type="molecule type" value="Genomic_DNA"/>
</dbReference>
<evidence type="ECO:0000259" key="1">
    <source>
        <dbReference type="SMART" id="SM00849"/>
    </source>
</evidence>
<dbReference type="OrthoDB" id="2971563at2"/>
<dbReference type="SMART" id="SM00849">
    <property type="entry name" value="Lactamase_B"/>
    <property type="match status" value="1"/>
</dbReference>
<sequence length="346" mass="37958">MPRDDQAAAPLPFAAPPAPGEAIEAAPGVLWMRFNLPFALNHVNIYALEDGPGWAVLDTGIGDEPTKLAWEAAFAGPLRGRPLTRVIVTHHHPDHVGLAGWLCETHDVPLHMGETEYLTSRFYLSGRDAVHGDFQRDFYSRHGMDAGLVEAVVGRGHRYLEMLTGMPPRFVSMDAGETLDIGGRRFEILKGGGHAPDQAMLFCRDEGLFFAADQVLQRITPNISVHAPQPEGDPLGRFFRSLAAIKETVPDGTLTLPGHELPMTALHRRVDELRGHHDARCDQIMEMVAEGPLTTAEITPRLFRRQLDAHQTSFAFSEALAHVNRLLCDGRLVAADDDGVIRVSAA</sequence>
<dbReference type="AlphaFoldDB" id="A0A1H3AI81"/>
<dbReference type="Proteomes" id="UP000199118">
    <property type="component" value="Unassembled WGS sequence"/>
</dbReference>
<dbReference type="STRING" id="356660.SAMN05444336_104201"/>
<accession>A0A1H3AI81</accession>
<dbReference type="Gene3D" id="1.10.10.10">
    <property type="entry name" value="Winged helix-like DNA-binding domain superfamily/Winged helix DNA-binding domain"/>
    <property type="match status" value="1"/>
</dbReference>
<dbReference type="PANTHER" id="PTHR23131:SF4">
    <property type="entry name" value="METALLO-BETA-LACTAMASE SUPERFAMILY POTEIN"/>
    <property type="match status" value="1"/>
</dbReference>
<name>A0A1H3AI81_9RHOB</name>
<keyword evidence="3" id="KW-1185">Reference proteome</keyword>
<feature type="domain" description="Metallo-beta-lactamase" evidence="1">
    <location>
        <begin position="42"/>
        <end position="259"/>
    </location>
</feature>
<proteinExistence type="predicted"/>
<dbReference type="InterPro" id="IPR050662">
    <property type="entry name" value="Sec-metab_biosynth-thioest"/>
</dbReference>
<dbReference type="InterPro" id="IPR036866">
    <property type="entry name" value="RibonucZ/Hydroxyglut_hydro"/>
</dbReference>
<dbReference type="InterPro" id="IPR048933">
    <property type="entry name" value="B_lactamase-like_C"/>
</dbReference>
<evidence type="ECO:0000313" key="3">
    <source>
        <dbReference type="Proteomes" id="UP000199118"/>
    </source>
</evidence>
<protein>
    <submittedName>
        <fullName evidence="2">Glyoxylase, beta-lactamase superfamily II</fullName>
    </submittedName>
</protein>
<reference evidence="2 3" key="1">
    <citation type="submission" date="2016-10" db="EMBL/GenBank/DDBJ databases">
        <authorList>
            <person name="de Groot N.N."/>
        </authorList>
    </citation>
    <scope>NUCLEOTIDE SEQUENCE [LARGE SCALE GENOMIC DNA]</scope>
    <source>
        <strain evidence="2 3">DSM 17890</strain>
    </source>
</reference>